<dbReference type="Pfam" id="PF05036">
    <property type="entry name" value="SPOR"/>
    <property type="match status" value="1"/>
</dbReference>
<evidence type="ECO:0000313" key="4">
    <source>
        <dbReference type="EMBL" id="MBB4246246.1"/>
    </source>
</evidence>
<protein>
    <submittedName>
        <fullName evidence="4">Pyruvate/2-oxoglutarate dehydrogenase complex dihydrolipoamide acyltransferase (E2) component</fullName>
    </submittedName>
</protein>
<gene>
    <name evidence="4" type="ORF">GGD90_000603</name>
</gene>
<keyword evidence="5" id="KW-1185">Reference proteome</keyword>
<keyword evidence="4" id="KW-0012">Acyltransferase</keyword>
<organism evidence="4 5">
    <name type="scientific">Rhodocyclus tenuis</name>
    <name type="common">Rhodospirillum tenue</name>
    <dbReference type="NCBI Taxonomy" id="1066"/>
    <lineage>
        <taxon>Bacteria</taxon>
        <taxon>Pseudomonadati</taxon>
        <taxon>Pseudomonadota</taxon>
        <taxon>Betaproteobacteria</taxon>
        <taxon>Rhodocyclales</taxon>
        <taxon>Rhodocyclaceae</taxon>
        <taxon>Rhodocyclus</taxon>
    </lineage>
</organism>
<feature type="domain" description="SPOR" evidence="3">
    <location>
        <begin position="172"/>
        <end position="250"/>
    </location>
</feature>
<dbReference type="PROSITE" id="PS51724">
    <property type="entry name" value="SPOR"/>
    <property type="match status" value="1"/>
</dbReference>
<evidence type="ECO:0000256" key="2">
    <source>
        <dbReference type="SAM" id="SignalP"/>
    </source>
</evidence>
<accession>A0A840G2R3</accession>
<evidence type="ECO:0000313" key="5">
    <source>
        <dbReference type="Proteomes" id="UP000587070"/>
    </source>
</evidence>
<dbReference type="EMBL" id="JACIGE010000002">
    <property type="protein sequence ID" value="MBB4246246.1"/>
    <property type="molecule type" value="Genomic_DNA"/>
</dbReference>
<dbReference type="OrthoDB" id="5298866at2"/>
<feature type="compositionally biased region" description="Basic and acidic residues" evidence="1">
    <location>
        <begin position="71"/>
        <end position="100"/>
    </location>
</feature>
<sequence>MRALVFALVFANLLLFAWAQGYFGTTESADAARMQQQLNTDKLFIVKRGETAASDKAPATAESAGPESAPEGEKPAEPTAEKSAEKNAAKAPEKATEKAPEAAPAKAAAKPAEAPAGKPLAKAAETKAAESKTALRCLQWTDLAAADADRLEHLFAERFAAAAHTRSAPPTAASAAGWWVFIPPLTSRADAERKAGELKRLAVPEFFIVQVAGPNRFAISLGIFSSEEAANERLNELREKGVQSARVGERTNVVRGATVEIKVADSDFEALRLAVAQTLPAARATACGGAR</sequence>
<evidence type="ECO:0000259" key="3">
    <source>
        <dbReference type="PROSITE" id="PS51724"/>
    </source>
</evidence>
<dbReference type="Proteomes" id="UP000587070">
    <property type="component" value="Unassembled WGS sequence"/>
</dbReference>
<comment type="caution">
    <text evidence="4">The sequence shown here is derived from an EMBL/GenBank/DDBJ whole genome shotgun (WGS) entry which is preliminary data.</text>
</comment>
<reference evidence="4 5" key="1">
    <citation type="submission" date="2020-08" db="EMBL/GenBank/DDBJ databases">
        <title>Genome sequencing of Purple Non-Sulfur Bacteria from various extreme environments.</title>
        <authorList>
            <person name="Mayer M."/>
        </authorList>
    </citation>
    <scope>NUCLEOTIDE SEQUENCE [LARGE SCALE GENOMIC DNA]</scope>
    <source>
        <strain evidence="4 5">2761</strain>
    </source>
</reference>
<proteinExistence type="predicted"/>
<feature type="chain" id="PRO_5032991487" evidence="2">
    <location>
        <begin position="20"/>
        <end position="291"/>
    </location>
</feature>
<dbReference type="GO" id="GO:0016746">
    <property type="term" value="F:acyltransferase activity"/>
    <property type="evidence" value="ECO:0007669"/>
    <property type="project" value="UniProtKB-KW"/>
</dbReference>
<dbReference type="GO" id="GO:0042834">
    <property type="term" value="F:peptidoglycan binding"/>
    <property type="evidence" value="ECO:0007669"/>
    <property type="project" value="InterPro"/>
</dbReference>
<dbReference type="AlphaFoldDB" id="A0A840G2R3"/>
<feature type="compositionally biased region" description="Low complexity" evidence="1">
    <location>
        <begin position="101"/>
        <end position="123"/>
    </location>
</feature>
<evidence type="ECO:0000256" key="1">
    <source>
        <dbReference type="SAM" id="MobiDB-lite"/>
    </source>
</evidence>
<keyword evidence="4" id="KW-0808">Transferase</keyword>
<keyword evidence="4" id="KW-0670">Pyruvate</keyword>
<name>A0A840G2R3_RHOTE</name>
<dbReference type="RefSeq" id="WP_153115795.1">
    <property type="nucleotide sequence ID" value="NZ_JACIGE010000002.1"/>
</dbReference>
<dbReference type="InterPro" id="IPR007730">
    <property type="entry name" value="SPOR-like_dom"/>
</dbReference>
<feature type="signal peptide" evidence="2">
    <location>
        <begin position="1"/>
        <end position="19"/>
    </location>
</feature>
<keyword evidence="2" id="KW-0732">Signal</keyword>
<feature type="region of interest" description="Disordered" evidence="1">
    <location>
        <begin position="50"/>
        <end position="125"/>
    </location>
</feature>